<feature type="modified residue" description="4-aspartylphosphate" evidence="6">
    <location>
        <position position="53"/>
    </location>
</feature>
<dbReference type="SMART" id="SM00448">
    <property type="entry name" value="REC"/>
    <property type="match status" value="1"/>
</dbReference>
<keyword evidence="3" id="KW-0805">Transcription regulation</keyword>
<feature type="domain" description="Response regulatory" evidence="8">
    <location>
        <begin position="4"/>
        <end position="118"/>
    </location>
</feature>
<dbReference type="Gene3D" id="1.10.10.10">
    <property type="entry name" value="Winged helix-like DNA-binding domain superfamily/Winged helix DNA-binding domain"/>
    <property type="match status" value="1"/>
</dbReference>
<dbReference type="Proteomes" id="UP000182762">
    <property type="component" value="Unassembled WGS sequence"/>
</dbReference>
<organism evidence="10 11">
    <name type="scientific">Priestia endophytica DSM 13796</name>
    <dbReference type="NCBI Taxonomy" id="1121089"/>
    <lineage>
        <taxon>Bacteria</taxon>
        <taxon>Bacillati</taxon>
        <taxon>Bacillota</taxon>
        <taxon>Bacilli</taxon>
        <taxon>Bacillales</taxon>
        <taxon>Bacillaceae</taxon>
        <taxon>Priestia</taxon>
    </lineage>
</organism>
<evidence type="ECO:0000313" key="11">
    <source>
        <dbReference type="Proteomes" id="UP000182762"/>
    </source>
</evidence>
<dbReference type="GO" id="GO:0003677">
    <property type="term" value="F:DNA binding"/>
    <property type="evidence" value="ECO:0007669"/>
    <property type="project" value="UniProtKB-KW"/>
</dbReference>
<dbReference type="InterPro" id="IPR011006">
    <property type="entry name" value="CheY-like_superfamily"/>
</dbReference>
<evidence type="ECO:0000256" key="7">
    <source>
        <dbReference type="PROSITE-ProRule" id="PRU01091"/>
    </source>
</evidence>
<name>A0A1I6BMR3_9BACI</name>
<keyword evidence="11" id="KW-1185">Reference proteome</keyword>
<dbReference type="RefSeq" id="WP_061802434.1">
    <property type="nucleotide sequence ID" value="NZ_FOXX01000011.1"/>
</dbReference>
<dbReference type="CDD" id="cd00383">
    <property type="entry name" value="trans_reg_C"/>
    <property type="match status" value="1"/>
</dbReference>
<evidence type="ECO:0000313" key="10">
    <source>
        <dbReference type="EMBL" id="SFQ82226.1"/>
    </source>
</evidence>
<keyword evidence="1 6" id="KW-0597">Phosphoprotein</keyword>
<dbReference type="Gene3D" id="3.40.50.2300">
    <property type="match status" value="1"/>
</dbReference>
<evidence type="ECO:0000256" key="6">
    <source>
        <dbReference type="PROSITE-ProRule" id="PRU00169"/>
    </source>
</evidence>
<keyword evidence="2" id="KW-0902">Two-component regulatory system</keyword>
<dbReference type="InterPro" id="IPR036388">
    <property type="entry name" value="WH-like_DNA-bd_sf"/>
</dbReference>
<evidence type="ECO:0000256" key="2">
    <source>
        <dbReference type="ARBA" id="ARBA00023012"/>
    </source>
</evidence>
<evidence type="ECO:0000256" key="1">
    <source>
        <dbReference type="ARBA" id="ARBA00022553"/>
    </source>
</evidence>
<gene>
    <name evidence="10" type="ORF">SAMN02745910_03864</name>
</gene>
<dbReference type="PROSITE" id="PS51755">
    <property type="entry name" value="OMPR_PHOB"/>
    <property type="match status" value="1"/>
</dbReference>
<dbReference type="CDD" id="cd17574">
    <property type="entry name" value="REC_OmpR"/>
    <property type="match status" value="1"/>
</dbReference>
<dbReference type="SUPFAM" id="SSF52172">
    <property type="entry name" value="CheY-like"/>
    <property type="match status" value="1"/>
</dbReference>
<evidence type="ECO:0000256" key="5">
    <source>
        <dbReference type="ARBA" id="ARBA00023163"/>
    </source>
</evidence>
<dbReference type="Pfam" id="PF00072">
    <property type="entry name" value="Response_reg"/>
    <property type="match status" value="1"/>
</dbReference>
<feature type="domain" description="OmpR/PhoB-type" evidence="9">
    <location>
        <begin position="129"/>
        <end position="227"/>
    </location>
</feature>
<dbReference type="Pfam" id="PF00486">
    <property type="entry name" value="Trans_reg_C"/>
    <property type="match status" value="1"/>
</dbReference>
<protein>
    <submittedName>
        <fullName evidence="10">DNA-binding response regulator, OmpR family, contains REC and winged-helix (WHTH) domain</fullName>
    </submittedName>
</protein>
<evidence type="ECO:0000256" key="3">
    <source>
        <dbReference type="ARBA" id="ARBA00023015"/>
    </source>
</evidence>
<dbReference type="InterPro" id="IPR001867">
    <property type="entry name" value="OmpR/PhoB-type_DNA-bd"/>
</dbReference>
<reference evidence="10 11" key="1">
    <citation type="submission" date="2016-10" db="EMBL/GenBank/DDBJ databases">
        <authorList>
            <person name="Varghese N."/>
            <person name="Submissions S."/>
        </authorList>
    </citation>
    <scope>NUCLEOTIDE SEQUENCE [LARGE SCALE GENOMIC DNA]</scope>
    <source>
        <strain evidence="10 11">DSM 13796</strain>
    </source>
</reference>
<dbReference type="PANTHER" id="PTHR48111">
    <property type="entry name" value="REGULATOR OF RPOS"/>
    <property type="match status" value="1"/>
</dbReference>
<keyword evidence="4 7" id="KW-0238">DNA-binding</keyword>
<accession>A0A1I6BMR3</accession>
<dbReference type="InterPro" id="IPR039420">
    <property type="entry name" value="WalR-like"/>
</dbReference>
<dbReference type="GeneID" id="93712439"/>
<comment type="caution">
    <text evidence="10">The sequence shown here is derived from an EMBL/GenBank/DDBJ whole genome shotgun (WGS) entry which is preliminary data.</text>
</comment>
<dbReference type="Gene3D" id="6.10.250.690">
    <property type="match status" value="1"/>
</dbReference>
<evidence type="ECO:0000259" key="8">
    <source>
        <dbReference type="PROSITE" id="PS50110"/>
    </source>
</evidence>
<sequence>MTQNILIIEDEEKIARVISLELEYEGYQSDIAASGKEGLELFQKGNWDLILLDVMLPELNGMEVLRRIRSTDTYTPVILITARDSVVDKVNGLDQGANDYITKPFQIEELLARIRACLRTNAIYQKEEEEQLQAGDLTVNEKTRDVIRRGEAIELTPREFDLLVYLLRNKQQVLNREQILTNVWGFDYYGDTNVVDVYVRYLRRKVDYPFDTPLIHTVRGVGYTLKEQA</sequence>
<evidence type="ECO:0000259" key="9">
    <source>
        <dbReference type="PROSITE" id="PS51755"/>
    </source>
</evidence>
<dbReference type="SMART" id="SM00862">
    <property type="entry name" value="Trans_reg_C"/>
    <property type="match status" value="1"/>
</dbReference>
<dbReference type="InterPro" id="IPR001789">
    <property type="entry name" value="Sig_transdc_resp-reg_receiver"/>
</dbReference>
<proteinExistence type="predicted"/>
<dbReference type="EMBL" id="FOXX01000011">
    <property type="protein sequence ID" value="SFQ82226.1"/>
    <property type="molecule type" value="Genomic_DNA"/>
</dbReference>
<dbReference type="PROSITE" id="PS50110">
    <property type="entry name" value="RESPONSE_REGULATORY"/>
    <property type="match status" value="1"/>
</dbReference>
<evidence type="ECO:0000256" key="4">
    <source>
        <dbReference type="ARBA" id="ARBA00023125"/>
    </source>
</evidence>
<keyword evidence="5" id="KW-0804">Transcription</keyword>
<feature type="DNA-binding region" description="OmpR/PhoB-type" evidence="7">
    <location>
        <begin position="129"/>
        <end position="227"/>
    </location>
</feature>
<dbReference type="PANTHER" id="PTHR48111:SF22">
    <property type="entry name" value="REGULATOR OF RPOS"/>
    <property type="match status" value="1"/>
</dbReference>